<reference evidence="1 2" key="2">
    <citation type="journal article" date="2013" name="Genome Announc.">
        <title>Draft Genome Sequences of Porphyromonas crevioricanis JCM 15906T and Porphyromonas cansulci JCM 13913T Isolated from a Canine Oral Cavity.</title>
        <authorList>
            <person name="Sakamoto M."/>
            <person name="Tanaka N."/>
            <person name="Shiwa Y."/>
            <person name="Yoshikawa H."/>
            <person name="Ohkuma M."/>
        </authorList>
    </citation>
    <scope>NUCLEOTIDE SEQUENCE [LARGE SCALE GENOMIC DNA]</scope>
    <source>
        <strain evidence="1 2">JCM 15906</strain>
    </source>
</reference>
<sequence length="59" mass="6684">MSLLNFFPKALQALIVFLFVVFPNHWGVVLSPVVITTFAPSMVYGKGLPLFYLLWSCSY</sequence>
<organism evidence="1 2">
    <name type="scientific">Porphyromonas crevioricanis JCM 15906</name>
    <dbReference type="NCBI Taxonomy" id="1305617"/>
    <lineage>
        <taxon>Bacteria</taxon>
        <taxon>Pseudomonadati</taxon>
        <taxon>Bacteroidota</taxon>
        <taxon>Bacteroidia</taxon>
        <taxon>Bacteroidales</taxon>
        <taxon>Porphyromonadaceae</taxon>
        <taxon>Porphyromonas</taxon>
    </lineage>
</organism>
<accession>T1DU69</accession>
<name>T1DU69_9PORP</name>
<dbReference type="EMBL" id="BAOU01000072">
    <property type="protein sequence ID" value="GAD06299.1"/>
    <property type="molecule type" value="Genomic_DNA"/>
</dbReference>
<reference evidence="2" key="1">
    <citation type="journal article" date="2013" name="Genome">
        <title>Draft Genome Sequences of Porphyromonas crevioricanis JCM 15906T and Porphyromonas cansulci JCM 13913T Isolated from a Canine Oral Cavity.</title>
        <authorList>
            <person name="Sakamoto M."/>
            <person name="Tanaka N."/>
            <person name="Shiwa Y."/>
            <person name="Yoshikawa H."/>
            <person name="Ohkuma M."/>
        </authorList>
    </citation>
    <scope>NUCLEOTIDE SEQUENCE [LARGE SCALE GENOMIC DNA]</scope>
    <source>
        <strain evidence="2">JCM 15906</strain>
    </source>
</reference>
<gene>
    <name evidence="1" type="ORF">PORCRE_2030</name>
</gene>
<evidence type="ECO:0000313" key="2">
    <source>
        <dbReference type="Proteomes" id="UP000018031"/>
    </source>
</evidence>
<dbReference type="AlphaFoldDB" id="T1DU69"/>
<comment type="caution">
    <text evidence="1">The sequence shown here is derived from an EMBL/GenBank/DDBJ whole genome shotgun (WGS) entry which is preliminary data.</text>
</comment>
<evidence type="ECO:0000313" key="1">
    <source>
        <dbReference type="EMBL" id="GAD06299.1"/>
    </source>
</evidence>
<protein>
    <submittedName>
        <fullName evidence="1">Uncharacterized protein</fullName>
    </submittedName>
</protein>
<dbReference type="Proteomes" id="UP000018031">
    <property type="component" value="Unassembled WGS sequence"/>
</dbReference>
<proteinExistence type="predicted"/>